<dbReference type="Proteomes" id="UP000746612">
    <property type="component" value="Unassembled WGS sequence"/>
</dbReference>
<proteinExistence type="predicted"/>
<evidence type="ECO:0000313" key="2">
    <source>
        <dbReference type="EMBL" id="VIO64122.1"/>
    </source>
</evidence>
<reference evidence="1" key="2">
    <citation type="submission" date="2021-03" db="EMBL/GenBank/DDBJ databases">
        <authorList>
            <person name="Alouane T."/>
            <person name="Langin T."/>
            <person name="Bonhomme L."/>
        </authorList>
    </citation>
    <scope>NUCLEOTIDE SEQUENCE</scope>
    <source>
        <strain evidence="1">MDC_Fg202</strain>
    </source>
</reference>
<protein>
    <submittedName>
        <fullName evidence="2">Uncharacterized protein</fullName>
    </submittedName>
</protein>
<sequence>MTLINGSDYGATDMICKLMAIQDSNPVELDDLSRPAVEASLRLHPSSVGSRGPLVLFSS</sequence>
<dbReference type="EMBL" id="CAJPIJ010000134">
    <property type="protein sequence ID" value="CAG1985156.1"/>
    <property type="molecule type" value="Genomic_DNA"/>
</dbReference>
<evidence type="ECO:0000313" key="1">
    <source>
        <dbReference type="EMBL" id="CAG1985156.1"/>
    </source>
</evidence>
<gene>
    <name evidence="2" type="ORF">FUG_LOCUS562267</name>
    <name evidence="1" type="ORF">MDCFG202_LOCUS259898</name>
</gene>
<name>A0A4E9EP56_GIBZA</name>
<dbReference type="AlphaFoldDB" id="A0A4E9EP56"/>
<dbReference type="EMBL" id="CAAKMV010000196">
    <property type="protein sequence ID" value="VIO64122.1"/>
    <property type="molecule type" value="Genomic_DNA"/>
</dbReference>
<organism evidence="2">
    <name type="scientific">Gibberella zeae</name>
    <name type="common">Wheat head blight fungus</name>
    <name type="synonym">Fusarium graminearum</name>
    <dbReference type="NCBI Taxonomy" id="5518"/>
    <lineage>
        <taxon>Eukaryota</taxon>
        <taxon>Fungi</taxon>
        <taxon>Dikarya</taxon>
        <taxon>Ascomycota</taxon>
        <taxon>Pezizomycotina</taxon>
        <taxon>Sordariomycetes</taxon>
        <taxon>Hypocreomycetidae</taxon>
        <taxon>Hypocreales</taxon>
        <taxon>Nectriaceae</taxon>
        <taxon>Fusarium</taxon>
    </lineage>
</organism>
<accession>A0A4E9EP56</accession>
<reference evidence="2" key="1">
    <citation type="submission" date="2019-04" db="EMBL/GenBank/DDBJ databases">
        <authorList>
            <person name="Melise S."/>
            <person name="Noan J."/>
            <person name="Okalmin O."/>
        </authorList>
    </citation>
    <scope>NUCLEOTIDE SEQUENCE</scope>
    <source>
        <strain evidence="2">FN9</strain>
    </source>
</reference>